<organism evidence="1 2">
    <name type="scientific">Panagrolaimus sp. PS1159</name>
    <dbReference type="NCBI Taxonomy" id="55785"/>
    <lineage>
        <taxon>Eukaryota</taxon>
        <taxon>Metazoa</taxon>
        <taxon>Ecdysozoa</taxon>
        <taxon>Nematoda</taxon>
        <taxon>Chromadorea</taxon>
        <taxon>Rhabditida</taxon>
        <taxon>Tylenchina</taxon>
        <taxon>Panagrolaimomorpha</taxon>
        <taxon>Panagrolaimoidea</taxon>
        <taxon>Panagrolaimidae</taxon>
        <taxon>Panagrolaimus</taxon>
    </lineage>
</organism>
<protein>
    <submittedName>
        <fullName evidence="2">CRAL-TRIO domain-containing protein</fullName>
    </submittedName>
</protein>
<name>A0AC35G085_9BILA</name>
<accession>A0AC35G085</accession>
<evidence type="ECO:0000313" key="1">
    <source>
        <dbReference type="Proteomes" id="UP000887580"/>
    </source>
</evidence>
<proteinExistence type="predicted"/>
<dbReference type="WBParaSite" id="PS1159_v2.g21978.t1">
    <property type="protein sequence ID" value="PS1159_v2.g21978.t1"/>
    <property type="gene ID" value="PS1159_v2.g21978"/>
</dbReference>
<evidence type="ECO:0000313" key="2">
    <source>
        <dbReference type="WBParaSite" id="PS1159_v2.g21978.t1"/>
    </source>
</evidence>
<dbReference type="Proteomes" id="UP000887580">
    <property type="component" value="Unplaced"/>
</dbReference>
<reference evidence="2" key="1">
    <citation type="submission" date="2022-11" db="UniProtKB">
        <authorList>
            <consortium name="WormBaseParasite"/>
        </authorList>
    </citation>
    <scope>IDENTIFICATION</scope>
</reference>
<sequence length="527" mass="60371">MISLRKQRGVKNNRNSLLVTGTVSPEALIQFVFNTNCFRSKDIGSLNTKDTFSIYNYLCSLLVYSIKHLKSDVPVIVLIDAAKIPIKALRLILKACQNVLAFRSKQVVIAQPDSFFVQQKLSLDILLESYDFKTTLCSKNKLWKYVNVADLADAFTPSFNNWNDIRKGFEEHFKQSPPRTEPSQIPTLNRLLQKGCSILIELSHPAEGKYLRVFEENDPLGKLVKEEKENSSEPIYDEAIPLQRDSKPEGSELDDSETVLAASKTKTFSSSDKTTVSPPPIKELPESIAKLLEEQKEAIHELLKWISTAGLAWLDSLEEVGESIDEARQLEKQHRSLSSRTEAVIDQAAEISEVVEFLIREGSIHSTICEPLKELSNELANAVYDFRQRVKQQSLIRENSLRLHEAVTEFYNESDALLKALCNEIRPMEETNCQTEMNELDKNIAVVEDRFEVANEICTVFENLLNEDGEKRKDDRKFIKEQLSLITERRKRCHELLDLHKLKLQQMIQLQHAENDQKQKSEKHILE</sequence>